<dbReference type="SUPFAM" id="SSF56300">
    <property type="entry name" value="Metallo-dependent phosphatases"/>
    <property type="match status" value="1"/>
</dbReference>
<sequence>MTRILHISDLHIMPEGQLFHGTIDTATALQDMLSGLARLLPAIGPVERLVISGDLTETGCDGAYDHLRAIMATAPLPWRAIPGNHDNRETMRAFAAQEGWMPDKGPINWREDLDDVTTLGLDTLVEGAAHGEVSDQTLEWLAATLRDLAGRPLLVFMHHPPFATGISAMDAIGLTPNPRLEAVLHDHDGPVQIACGHVHRMITGQFAGRQVTIAPGTSHAVGLNLQTQTGVHFVPGHCGAVLHDVGHSCQTLHISSDDLR</sequence>
<dbReference type="InterPro" id="IPR042281">
    <property type="entry name" value="GpdQ_beta-strand"/>
</dbReference>
<keyword evidence="2" id="KW-0378">Hydrolase</keyword>
<dbReference type="GO" id="GO:0004112">
    <property type="term" value="F:cyclic-nucleotide phosphodiesterase activity"/>
    <property type="evidence" value="ECO:0007669"/>
    <property type="project" value="InterPro"/>
</dbReference>
<comment type="caution">
    <text evidence="6">The sequence shown here is derived from an EMBL/GenBank/DDBJ whole genome shotgun (WGS) entry which is preliminary data.</text>
</comment>
<evidence type="ECO:0000259" key="5">
    <source>
        <dbReference type="Pfam" id="PF00149"/>
    </source>
</evidence>
<proteinExistence type="inferred from homology"/>
<gene>
    <name evidence="6" type="ORF">HAT86_04330</name>
</gene>
<keyword evidence="1" id="KW-0479">Metal-binding</keyword>
<evidence type="ECO:0000256" key="3">
    <source>
        <dbReference type="ARBA" id="ARBA00023004"/>
    </source>
</evidence>
<dbReference type="Proteomes" id="UP000639775">
    <property type="component" value="Unassembled WGS sequence"/>
</dbReference>
<keyword evidence="3" id="KW-0408">Iron</keyword>
<protein>
    <submittedName>
        <fullName evidence="6">Phosphodiesterase</fullName>
    </submittedName>
</protein>
<dbReference type="PANTHER" id="PTHR42988">
    <property type="entry name" value="PHOSPHOHYDROLASE"/>
    <property type="match status" value="1"/>
</dbReference>
<dbReference type="RefSeq" id="WP_167193760.1">
    <property type="nucleotide sequence ID" value="NZ_JAAORB010000004.1"/>
</dbReference>
<reference evidence="6" key="1">
    <citation type="submission" date="2020-03" db="EMBL/GenBank/DDBJ databases">
        <title>Roseovarius gahaiensis sp. nov., isolated from Gahai Saline Lake, China.</title>
        <authorList>
            <person name="Sun X."/>
        </authorList>
    </citation>
    <scope>NUCLEOTIDE SEQUENCE</scope>
    <source>
        <strain evidence="6">GH877</strain>
    </source>
</reference>
<organism evidence="6 7">
    <name type="scientific">Roseovarius gahaiensis</name>
    <dbReference type="NCBI Taxonomy" id="2716691"/>
    <lineage>
        <taxon>Bacteria</taxon>
        <taxon>Pseudomonadati</taxon>
        <taxon>Pseudomonadota</taxon>
        <taxon>Alphaproteobacteria</taxon>
        <taxon>Rhodobacterales</taxon>
        <taxon>Roseobacteraceae</taxon>
        <taxon>Roseovarius</taxon>
    </lineage>
</organism>
<dbReference type="InterPro" id="IPR004843">
    <property type="entry name" value="Calcineurin-like_PHP"/>
</dbReference>
<dbReference type="Gene3D" id="3.60.21.40">
    <property type="entry name" value="GpdQ, catalytic alpha/beta sandwich domain"/>
    <property type="match status" value="1"/>
</dbReference>
<dbReference type="CDD" id="cd07402">
    <property type="entry name" value="MPP_GpdQ"/>
    <property type="match status" value="1"/>
</dbReference>
<feature type="domain" description="Calcineurin-like phosphoesterase" evidence="5">
    <location>
        <begin position="3"/>
        <end position="200"/>
    </location>
</feature>
<dbReference type="Gene3D" id="3.30.750.180">
    <property type="entry name" value="GpdQ, beta-strand dimerisation domain"/>
    <property type="match status" value="1"/>
</dbReference>
<evidence type="ECO:0000313" key="7">
    <source>
        <dbReference type="Proteomes" id="UP000639775"/>
    </source>
</evidence>
<evidence type="ECO:0000256" key="1">
    <source>
        <dbReference type="ARBA" id="ARBA00022723"/>
    </source>
</evidence>
<accession>A0A967BCF5</accession>
<dbReference type="Pfam" id="PF00149">
    <property type="entry name" value="Metallophos"/>
    <property type="match status" value="1"/>
</dbReference>
<evidence type="ECO:0000313" key="6">
    <source>
        <dbReference type="EMBL" id="NHQ73694.1"/>
    </source>
</evidence>
<dbReference type="InterPro" id="IPR042283">
    <property type="entry name" value="GpdQ_catalytic"/>
</dbReference>
<evidence type="ECO:0000256" key="2">
    <source>
        <dbReference type="ARBA" id="ARBA00022801"/>
    </source>
</evidence>
<dbReference type="EMBL" id="JAAORB010000004">
    <property type="protein sequence ID" value="NHQ73694.1"/>
    <property type="molecule type" value="Genomic_DNA"/>
</dbReference>
<comment type="similarity">
    <text evidence="4">Belongs to the cyclic nucleotide phosphodiesterase class-III family.</text>
</comment>
<keyword evidence="7" id="KW-1185">Reference proteome</keyword>
<dbReference type="InterPro" id="IPR026575">
    <property type="entry name" value="GpdQ/CpdA-like"/>
</dbReference>
<dbReference type="PANTHER" id="PTHR42988:SF2">
    <property type="entry name" value="CYCLIC NUCLEOTIDE PHOSPHODIESTERASE CBUA0032-RELATED"/>
    <property type="match status" value="1"/>
</dbReference>
<dbReference type="AlphaFoldDB" id="A0A967BCF5"/>
<dbReference type="InterPro" id="IPR029052">
    <property type="entry name" value="Metallo-depent_PP-like"/>
</dbReference>
<dbReference type="InterPro" id="IPR050884">
    <property type="entry name" value="CNP_phosphodiesterase-III"/>
</dbReference>
<name>A0A967BCF5_9RHOB</name>
<evidence type="ECO:0000256" key="4">
    <source>
        <dbReference type="ARBA" id="ARBA00025742"/>
    </source>
</evidence>
<dbReference type="GO" id="GO:0046872">
    <property type="term" value="F:metal ion binding"/>
    <property type="evidence" value="ECO:0007669"/>
    <property type="project" value="UniProtKB-KW"/>
</dbReference>